<evidence type="ECO:0000256" key="2">
    <source>
        <dbReference type="ARBA" id="ARBA00022723"/>
    </source>
</evidence>
<dbReference type="RefSeq" id="WP_006039689.1">
    <property type="nucleotide sequence ID" value="NZ_AEDD01000010.1"/>
</dbReference>
<evidence type="ECO:0000313" key="5">
    <source>
        <dbReference type="EMBL" id="EFM09654.1"/>
    </source>
</evidence>
<gene>
    <name evidence="5" type="ORF">PaecuDRAFT_3703</name>
</gene>
<proteinExistence type="predicted"/>
<dbReference type="InterPro" id="IPR006439">
    <property type="entry name" value="HAD-SF_hydro_IA"/>
</dbReference>
<evidence type="ECO:0000256" key="4">
    <source>
        <dbReference type="ARBA" id="ARBA00022842"/>
    </source>
</evidence>
<dbReference type="InterPro" id="IPR051400">
    <property type="entry name" value="HAD-like_hydrolase"/>
</dbReference>
<dbReference type="PANTHER" id="PTHR46470">
    <property type="entry name" value="N-ACYLNEURAMINATE-9-PHOSPHATASE"/>
    <property type="match status" value="1"/>
</dbReference>
<dbReference type="EMBL" id="AEDD01000010">
    <property type="protein sequence ID" value="EFM09654.1"/>
    <property type="molecule type" value="Genomic_DNA"/>
</dbReference>
<evidence type="ECO:0000256" key="1">
    <source>
        <dbReference type="ARBA" id="ARBA00001946"/>
    </source>
</evidence>
<name>E0IDJ9_9BACL</name>
<dbReference type="InterPro" id="IPR036412">
    <property type="entry name" value="HAD-like_sf"/>
</dbReference>
<dbReference type="SFLD" id="SFLDS00003">
    <property type="entry name" value="Haloacid_Dehalogenase"/>
    <property type="match status" value="1"/>
</dbReference>
<accession>E0IDJ9</accession>
<keyword evidence="4" id="KW-0460">Magnesium</keyword>
<dbReference type="Gene3D" id="3.40.50.1000">
    <property type="entry name" value="HAD superfamily/HAD-like"/>
    <property type="match status" value="1"/>
</dbReference>
<dbReference type="NCBIfam" id="TIGR01509">
    <property type="entry name" value="HAD-SF-IA-v3"/>
    <property type="match status" value="1"/>
</dbReference>
<dbReference type="GO" id="GO:0016791">
    <property type="term" value="F:phosphatase activity"/>
    <property type="evidence" value="ECO:0007669"/>
    <property type="project" value="TreeGrafter"/>
</dbReference>
<dbReference type="OrthoDB" id="25198at2"/>
<dbReference type="InterPro" id="IPR023214">
    <property type="entry name" value="HAD_sf"/>
</dbReference>
<dbReference type="eggNOG" id="COG1011">
    <property type="taxonomic scope" value="Bacteria"/>
</dbReference>
<comment type="cofactor">
    <cofactor evidence="1">
        <name>Mg(2+)</name>
        <dbReference type="ChEBI" id="CHEBI:18420"/>
    </cofactor>
</comment>
<dbReference type="Pfam" id="PF00702">
    <property type="entry name" value="Hydrolase"/>
    <property type="match status" value="1"/>
</dbReference>
<reference evidence="5 6" key="1">
    <citation type="submission" date="2010-07" db="EMBL/GenBank/DDBJ databases">
        <title>The draft genome of Paenibacillus curdlanolyticus YK9.</title>
        <authorList>
            <consortium name="US DOE Joint Genome Institute (JGI-PGF)"/>
            <person name="Lucas S."/>
            <person name="Copeland A."/>
            <person name="Lapidus A."/>
            <person name="Cheng J.-F."/>
            <person name="Bruce D."/>
            <person name="Goodwin L."/>
            <person name="Pitluck S."/>
            <person name="Land M.L."/>
            <person name="Hauser L."/>
            <person name="Chang Y.-J."/>
            <person name="Jeffries C."/>
            <person name="Anderson I.J."/>
            <person name="Johnson E."/>
            <person name="Loganathan U."/>
            <person name="Mulhopadhyay B."/>
            <person name="Kyrpides N."/>
            <person name="Woyke T.J."/>
        </authorList>
    </citation>
    <scope>NUCLEOTIDE SEQUENCE [LARGE SCALE GENOMIC DNA]</scope>
    <source>
        <strain evidence="5 6">YK9</strain>
    </source>
</reference>
<dbReference type="SUPFAM" id="SSF56784">
    <property type="entry name" value="HAD-like"/>
    <property type="match status" value="1"/>
</dbReference>
<sequence length="237" mass="27420">MGQIKLILFDLDDTLVHFDDYWEVSMKEAFAQHHFTKAMDTDRIYEIFHEIDHRLVLQLDSQQITIEEFRIKRFVECMEQVGETVDEATAIDFENLYQSIAKRNMKPNEEVNRLIAELKREYRVGALTNGSEEWQLDKLEAIGLGDAIPEETLFISGRIGHEKPTPEIYRHVLEAAYVEPDEVLVVGDSWTNDVAGPMQQGMKAIWLNKKQQQAPSEQPQPLAIIKELEELRALLLP</sequence>
<keyword evidence="6" id="KW-1185">Reference proteome</keyword>
<organism evidence="5 6">
    <name type="scientific">Paenibacillus curdlanolyticus YK9</name>
    <dbReference type="NCBI Taxonomy" id="717606"/>
    <lineage>
        <taxon>Bacteria</taxon>
        <taxon>Bacillati</taxon>
        <taxon>Bacillota</taxon>
        <taxon>Bacilli</taxon>
        <taxon>Bacillales</taxon>
        <taxon>Paenibacillaceae</taxon>
        <taxon>Paenibacillus</taxon>
    </lineage>
</organism>
<dbReference type="SFLD" id="SFLDG01129">
    <property type="entry name" value="C1.5:_HAD__Beta-PGM__Phosphata"/>
    <property type="match status" value="1"/>
</dbReference>
<dbReference type="NCBIfam" id="TIGR01549">
    <property type="entry name" value="HAD-SF-IA-v1"/>
    <property type="match status" value="1"/>
</dbReference>
<dbReference type="GO" id="GO:0046872">
    <property type="term" value="F:metal ion binding"/>
    <property type="evidence" value="ECO:0007669"/>
    <property type="project" value="UniProtKB-KW"/>
</dbReference>
<protein>
    <submittedName>
        <fullName evidence="5">HAD-superfamily hydrolase, subfamily IA, variant 3</fullName>
    </submittedName>
</protein>
<dbReference type="Proteomes" id="UP000005387">
    <property type="component" value="Unassembled WGS sequence"/>
</dbReference>
<dbReference type="AlphaFoldDB" id="E0IDJ9"/>
<dbReference type="STRING" id="717606.PaecuDRAFT_3703"/>
<dbReference type="GO" id="GO:0044281">
    <property type="term" value="P:small molecule metabolic process"/>
    <property type="evidence" value="ECO:0007669"/>
    <property type="project" value="UniProtKB-ARBA"/>
</dbReference>
<keyword evidence="3 5" id="KW-0378">Hydrolase</keyword>
<evidence type="ECO:0000256" key="3">
    <source>
        <dbReference type="ARBA" id="ARBA00022801"/>
    </source>
</evidence>
<evidence type="ECO:0000313" key="6">
    <source>
        <dbReference type="Proteomes" id="UP000005387"/>
    </source>
</evidence>
<dbReference type="PANTHER" id="PTHR46470:SF2">
    <property type="entry name" value="GLYCERALDEHYDE 3-PHOSPHATE PHOSPHATASE"/>
    <property type="match status" value="1"/>
</dbReference>
<keyword evidence="2" id="KW-0479">Metal-binding</keyword>
<dbReference type="Gene3D" id="1.20.120.710">
    <property type="entry name" value="Haloacid dehalogenase hydrolase-like domain"/>
    <property type="match status" value="1"/>
</dbReference>